<dbReference type="EMBL" id="AP008209">
    <property type="protein sequence ID" value="BAH92001.1"/>
    <property type="molecule type" value="Genomic_DNA"/>
</dbReference>
<protein>
    <submittedName>
        <fullName evidence="7">Os03g0157450 protein</fullName>
    </submittedName>
</protein>
<dbReference type="GO" id="GO:0046872">
    <property type="term" value="F:metal ion binding"/>
    <property type="evidence" value="ECO:0007669"/>
    <property type="project" value="UniProtKB-KW"/>
</dbReference>
<evidence type="ECO:0000256" key="3">
    <source>
        <dbReference type="SAM" id="MobiDB-lite"/>
    </source>
</evidence>
<evidence type="ECO:0000256" key="2">
    <source>
        <dbReference type="ARBA" id="ARBA00022723"/>
    </source>
</evidence>
<evidence type="ECO:0000313" key="8">
    <source>
        <dbReference type="Proteomes" id="UP000000763"/>
    </source>
</evidence>
<dbReference type="Pfam" id="PF26138">
    <property type="entry name" value="DUF8040"/>
    <property type="match status" value="1"/>
</dbReference>
<reference evidence="8" key="2">
    <citation type="journal article" date="2008" name="Nucleic Acids Res.">
        <title>The rice annotation project database (RAP-DB): 2008 update.</title>
        <authorList>
            <consortium name="The rice annotation project (RAP)"/>
        </authorList>
    </citation>
    <scope>GENOME REANNOTATION</scope>
    <source>
        <strain evidence="8">cv. Nipponbare</strain>
    </source>
</reference>
<dbReference type="AlphaFoldDB" id="C7J0M6"/>
<dbReference type="PANTHER" id="PTHR47906:SF3">
    <property type="entry name" value="EXPRESSED PROTEIN"/>
    <property type="match status" value="1"/>
</dbReference>
<name>C7J0M6_ORYSJ</name>
<keyword evidence="2" id="KW-0479">Metal-binding</keyword>
<feature type="compositionally biased region" description="Polar residues" evidence="3">
    <location>
        <begin position="481"/>
        <end position="491"/>
    </location>
</feature>
<organism evidence="7 8">
    <name type="scientific">Oryza sativa subsp. japonica</name>
    <name type="common">Rice</name>
    <dbReference type="NCBI Taxonomy" id="39947"/>
    <lineage>
        <taxon>Eukaryota</taxon>
        <taxon>Viridiplantae</taxon>
        <taxon>Streptophyta</taxon>
        <taxon>Embryophyta</taxon>
        <taxon>Tracheophyta</taxon>
        <taxon>Spermatophyta</taxon>
        <taxon>Magnoliopsida</taxon>
        <taxon>Liliopsida</taxon>
        <taxon>Poales</taxon>
        <taxon>Poaceae</taxon>
        <taxon>BOP clade</taxon>
        <taxon>Oryzoideae</taxon>
        <taxon>Oryzeae</taxon>
        <taxon>Oryzinae</taxon>
        <taxon>Oryza</taxon>
        <taxon>Oryza sativa</taxon>
    </lineage>
</organism>
<evidence type="ECO:0000256" key="1">
    <source>
        <dbReference type="ARBA" id="ARBA00001968"/>
    </source>
</evidence>
<evidence type="ECO:0000259" key="6">
    <source>
        <dbReference type="Pfam" id="PF26138"/>
    </source>
</evidence>
<reference evidence="7 8" key="1">
    <citation type="journal article" date="2005" name="Nature">
        <title>The map-based sequence of the rice genome.</title>
        <authorList>
            <consortium name="International rice genome sequencing project (IRGSP)"/>
            <person name="Matsumoto T."/>
            <person name="Wu J."/>
            <person name="Kanamori H."/>
            <person name="Katayose Y."/>
            <person name="Fujisawa M."/>
            <person name="Namiki N."/>
            <person name="Mizuno H."/>
            <person name="Yamamoto K."/>
            <person name="Antonio B.A."/>
            <person name="Baba T."/>
            <person name="Sakata K."/>
            <person name="Nagamura Y."/>
            <person name="Aoki H."/>
            <person name="Arikawa K."/>
            <person name="Arita K."/>
            <person name="Bito T."/>
            <person name="Chiden Y."/>
            <person name="Fujitsuka N."/>
            <person name="Fukunaka R."/>
            <person name="Hamada M."/>
            <person name="Harada C."/>
            <person name="Hayashi A."/>
            <person name="Hijishita S."/>
            <person name="Honda M."/>
            <person name="Hosokawa S."/>
            <person name="Ichikawa Y."/>
            <person name="Idonuma A."/>
            <person name="Iijima M."/>
            <person name="Ikeda M."/>
            <person name="Ikeno M."/>
            <person name="Ito K."/>
            <person name="Ito S."/>
            <person name="Ito T."/>
            <person name="Ito Y."/>
            <person name="Ito Y."/>
            <person name="Iwabuchi A."/>
            <person name="Kamiya K."/>
            <person name="Karasawa W."/>
            <person name="Kurita K."/>
            <person name="Katagiri S."/>
            <person name="Kikuta A."/>
            <person name="Kobayashi H."/>
            <person name="Kobayashi N."/>
            <person name="Machita K."/>
            <person name="Maehara T."/>
            <person name="Masukawa M."/>
            <person name="Mizubayashi T."/>
            <person name="Mukai Y."/>
            <person name="Nagasaki H."/>
            <person name="Nagata Y."/>
            <person name="Naito S."/>
            <person name="Nakashima M."/>
            <person name="Nakama Y."/>
            <person name="Nakamichi Y."/>
            <person name="Nakamura M."/>
            <person name="Meguro A."/>
            <person name="Negishi M."/>
            <person name="Ohta I."/>
            <person name="Ohta T."/>
            <person name="Okamoto M."/>
            <person name="Ono N."/>
            <person name="Saji S."/>
            <person name="Sakaguchi M."/>
            <person name="Sakai K."/>
            <person name="Shibata M."/>
            <person name="Shimokawa T."/>
            <person name="Song J."/>
            <person name="Takazaki Y."/>
            <person name="Terasawa K."/>
            <person name="Tsugane M."/>
            <person name="Tsuji K."/>
            <person name="Ueda S."/>
            <person name="Waki K."/>
            <person name="Yamagata H."/>
            <person name="Yamamoto M."/>
            <person name="Yamamoto S."/>
            <person name="Yamane H."/>
            <person name="Yoshiki S."/>
            <person name="Yoshihara R."/>
            <person name="Yukawa K."/>
            <person name="Zhong H."/>
            <person name="Yano M."/>
            <person name="Yuan Q."/>
            <person name="Ouyang S."/>
            <person name="Liu J."/>
            <person name="Jones K.M."/>
            <person name="Gansberger K."/>
            <person name="Moffat K."/>
            <person name="Hill J."/>
            <person name="Bera J."/>
            <person name="Fadrosh D."/>
            <person name="Jin S."/>
            <person name="Johri S."/>
            <person name="Kim M."/>
            <person name="Overton L."/>
            <person name="Reardon M."/>
            <person name="Tsitrin T."/>
            <person name="Vuong H."/>
            <person name="Weaver B."/>
            <person name="Ciecko A."/>
            <person name="Tallon L."/>
            <person name="Jackson J."/>
            <person name="Pai G."/>
            <person name="Aken S.V."/>
            <person name="Utterback T."/>
            <person name="Reidmuller S."/>
            <person name="Feldblyum T."/>
            <person name="Hsiao J."/>
            <person name="Zismann V."/>
            <person name="Iobst S."/>
            <person name="de Vazeille A.R."/>
            <person name="Buell C.R."/>
            <person name="Ying K."/>
            <person name="Li Y."/>
            <person name="Lu T."/>
            <person name="Huang Y."/>
            <person name="Zhao Q."/>
            <person name="Feng Q."/>
            <person name="Zhang L."/>
            <person name="Zhu J."/>
            <person name="Weng Q."/>
            <person name="Mu J."/>
            <person name="Lu Y."/>
            <person name="Fan D."/>
            <person name="Liu Y."/>
            <person name="Guan J."/>
            <person name="Zhang Y."/>
            <person name="Yu S."/>
            <person name="Liu X."/>
            <person name="Zhang Y."/>
            <person name="Hong G."/>
            <person name="Han B."/>
            <person name="Choisne N."/>
            <person name="Demange N."/>
            <person name="Orjeda G."/>
            <person name="Samain S."/>
            <person name="Cattolico L."/>
            <person name="Pelletier E."/>
            <person name="Couloux A."/>
            <person name="Segurens B."/>
            <person name="Wincker P."/>
            <person name="D'Hont A."/>
            <person name="Scarpelli C."/>
            <person name="Weissenbach J."/>
            <person name="Salanoubat M."/>
            <person name="Quetier F."/>
            <person name="Yu Y."/>
            <person name="Kim H.R."/>
            <person name="Rambo T."/>
            <person name="Currie J."/>
            <person name="Collura K."/>
            <person name="Luo M."/>
            <person name="Yang T."/>
            <person name="Ammiraju J.S.S."/>
            <person name="Engler F."/>
            <person name="Soderlund C."/>
            <person name="Wing R.A."/>
            <person name="Palmer L.E."/>
            <person name="de la Bastide M."/>
            <person name="Spiegel L."/>
            <person name="Nascimento L."/>
            <person name="Zutavern T."/>
            <person name="O'Shaughnessy A."/>
            <person name="Dike S."/>
            <person name="Dedhia N."/>
            <person name="Preston R."/>
            <person name="Balija V."/>
            <person name="McCombie W.R."/>
            <person name="Chow T."/>
            <person name="Chen H."/>
            <person name="Chung M."/>
            <person name="Chen C."/>
            <person name="Shaw J."/>
            <person name="Wu H."/>
            <person name="Hsiao K."/>
            <person name="Chao Y."/>
            <person name="Chu M."/>
            <person name="Cheng C."/>
            <person name="Hour A."/>
            <person name="Lee P."/>
            <person name="Lin S."/>
            <person name="Lin Y."/>
            <person name="Liou J."/>
            <person name="Liu S."/>
            <person name="Hsing Y."/>
            <person name="Raghuvanshi S."/>
            <person name="Mohanty A."/>
            <person name="Bharti A.K."/>
            <person name="Gaur A."/>
            <person name="Gupta V."/>
            <person name="Kumar D."/>
            <person name="Ravi V."/>
            <person name="Vij S."/>
            <person name="Kapur A."/>
            <person name="Khurana P."/>
            <person name="Khurana P."/>
            <person name="Khurana J.P."/>
            <person name="Tyagi A.K."/>
            <person name="Gaikwad K."/>
            <person name="Singh A."/>
            <person name="Dalal V."/>
            <person name="Srivastava S."/>
            <person name="Dixit A."/>
            <person name="Pal A.K."/>
            <person name="Ghazi I.A."/>
            <person name="Yadav M."/>
            <person name="Pandit A."/>
            <person name="Bhargava A."/>
            <person name="Sureshbabu K."/>
            <person name="Batra K."/>
            <person name="Sharma T.R."/>
            <person name="Mohapatra T."/>
            <person name="Singh N.K."/>
            <person name="Messing J."/>
            <person name="Nelson A.B."/>
            <person name="Fuks G."/>
            <person name="Kavchok S."/>
            <person name="Keizer G."/>
            <person name="Linton E."/>
            <person name="Llaca V."/>
            <person name="Song R."/>
            <person name="Tanyolac B."/>
            <person name="Young S."/>
            <person name="Ho-Il K."/>
            <person name="Hahn J.H."/>
            <person name="Sangsakoo G."/>
            <person name="Vanavichit A."/>
            <person name="de Mattos Luiz.A.T."/>
            <person name="Zimmer P.D."/>
            <person name="Malone G."/>
            <person name="Dellagostin O."/>
            <person name="de Oliveira A.C."/>
            <person name="Bevan M."/>
            <person name="Bancroft I."/>
            <person name="Minx P."/>
            <person name="Cordum H."/>
            <person name="Wilson R."/>
            <person name="Cheng Z."/>
            <person name="Jin W."/>
            <person name="Jiang J."/>
            <person name="Leong S.A."/>
            <person name="Iwama H."/>
            <person name="Gojobori T."/>
            <person name="Itoh T."/>
            <person name="Niimura Y."/>
            <person name="Fujii Y."/>
            <person name="Habara T."/>
            <person name="Sakai H."/>
            <person name="Sato Y."/>
            <person name="Wilson G."/>
            <person name="Kumar K."/>
            <person name="McCouch S."/>
            <person name="Juretic N."/>
            <person name="Hoen D."/>
            <person name="Wright S."/>
            <person name="Bruskiewich R."/>
            <person name="Bureau T."/>
            <person name="Miyao A."/>
            <person name="Hirochika H."/>
            <person name="Nishikawa T."/>
            <person name="Kadowaki K."/>
            <person name="Sugiura M."/>
            <person name="Burr B."/>
            <person name="Sasaki T."/>
        </authorList>
    </citation>
    <scope>NUCLEOTIDE SEQUENCE [LARGE SCALE GENOMIC DNA]</scope>
    <source>
        <strain evidence="8">cv. Nipponbare</strain>
    </source>
</reference>
<accession>C7J0M6</accession>
<proteinExistence type="predicted"/>
<keyword evidence="4" id="KW-0472">Membrane</keyword>
<comment type="cofactor">
    <cofactor evidence="1">
        <name>a divalent metal cation</name>
        <dbReference type="ChEBI" id="CHEBI:60240"/>
    </cofactor>
</comment>
<evidence type="ECO:0000259" key="5">
    <source>
        <dbReference type="Pfam" id="PF13359"/>
    </source>
</evidence>
<keyword evidence="4" id="KW-0812">Transmembrane</keyword>
<feature type="transmembrane region" description="Helical" evidence="4">
    <location>
        <begin position="12"/>
        <end position="30"/>
    </location>
</feature>
<sequence length="611" mass="69599">MENTRQQYMHHFLLTKKAVVVLCLLIIIWLRNKYRRRSSRKGVKYGPLVHRDVWRTSELIRLINISDRTCTQQLRMSRAVFYKLCARLRNKGLLVDTFHVSVEEQVAMFLKKVGQHHSVSCVGFSFWRSGETVSRYFRIVLRAMCEIARELIYIRSTNTHSKITSKKNKFYPYFKDCIGALDGTHIRASVPAKKVDRFRGRKPYPTQNVLAAVDFDLRFIYILAGWEGSAHDSLVLQDALSRPNGLKILEGKFFLADAGYAARPAQSMVVIACCALHNWILENGSDEFVNDEKTCMGKRTEGTSEEGGSREKYISWSDDATQFMLEWYIELRKDKPSTFKWKKQHHQQCAIALKDKFGIRVTKSQVHRHLRLCKEKWSWICVALGKSGYGFDAASCKFNIDPSEKDSNKLGTTKYNYLTKPIKFFHLFEELFVGCSKADGSLAIDQFNANGSSDSDGSGSIKELEEYIFALEDGGHDSDTIARNSPTTDGTYSGHKRRSVKSPTKKTLKHKTSHKEEEQDELAGSILKLANKLASVEQSIVGDPNASIWRRIEDLTIPASDKIELATFLAKPEQEIFRSYLRVASDASFQAWVIDYLERKCACNGGNGCTM</sequence>
<dbReference type="KEGG" id="dosa:Os03g0157450"/>
<evidence type="ECO:0000313" key="7">
    <source>
        <dbReference type="EMBL" id="BAH92001.1"/>
    </source>
</evidence>
<keyword evidence="4" id="KW-1133">Transmembrane helix</keyword>
<dbReference type="Proteomes" id="UP000000763">
    <property type="component" value="Chromosome 3"/>
</dbReference>
<dbReference type="PANTHER" id="PTHR47906">
    <property type="entry name" value="OSJNBB0050O03.9 PROTEIN-RELATED"/>
    <property type="match status" value="1"/>
</dbReference>
<dbReference type="InterPro" id="IPR027806">
    <property type="entry name" value="HARBI1_dom"/>
</dbReference>
<gene>
    <name evidence="7" type="ordered locus">Os03g0157450</name>
</gene>
<evidence type="ECO:0000256" key="4">
    <source>
        <dbReference type="SAM" id="Phobius"/>
    </source>
</evidence>
<dbReference type="Pfam" id="PF13359">
    <property type="entry name" value="DDE_Tnp_4"/>
    <property type="match status" value="1"/>
</dbReference>
<feature type="region of interest" description="Disordered" evidence="3">
    <location>
        <begin position="475"/>
        <end position="517"/>
    </location>
</feature>
<dbReference type="InterPro" id="IPR058353">
    <property type="entry name" value="DUF8040"/>
</dbReference>
<feature type="domain" description="DDE Tnp4" evidence="5">
    <location>
        <begin position="181"/>
        <end position="265"/>
    </location>
</feature>
<feature type="domain" description="DUF8040" evidence="6">
    <location>
        <begin position="62"/>
        <end position="146"/>
    </location>
</feature>
<feature type="compositionally biased region" description="Basic residues" evidence="3">
    <location>
        <begin position="494"/>
        <end position="513"/>
    </location>
</feature>